<gene>
    <name evidence="1" type="ORF">OS493_014421</name>
</gene>
<reference evidence="1" key="1">
    <citation type="submission" date="2023-01" db="EMBL/GenBank/DDBJ databases">
        <title>Genome assembly of the deep-sea coral Lophelia pertusa.</title>
        <authorList>
            <person name="Herrera S."/>
            <person name="Cordes E."/>
        </authorList>
    </citation>
    <scope>NUCLEOTIDE SEQUENCE</scope>
    <source>
        <strain evidence="1">USNM1676648</strain>
        <tissue evidence="1">Polyp</tissue>
    </source>
</reference>
<organism evidence="1 2">
    <name type="scientific">Desmophyllum pertusum</name>
    <dbReference type="NCBI Taxonomy" id="174260"/>
    <lineage>
        <taxon>Eukaryota</taxon>
        <taxon>Metazoa</taxon>
        <taxon>Cnidaria</taxon>
        <taxon>Anthozoa</taxon>
        <taxon>Hexacorallia</taxon>
        <taxon>Scleractinia</taxon>
        <taxon>Caryophylliina</taxon>
        <taxon>Caryophylliidae</taxon>
        <taxon>Desmophyllum</taxon>
    </lineage>
</organism>
<dbReference type="Proteomes" id="UP001163046">
    <property type="component" value="Unassembled WGS sequence"/>
</dbReference>
<name>A0A9X0CKY5_9CNID</name>
<accession>A0A9X0CKY5</accession>
<sequence length="118" mass="12762">MAAKSPVAKLFPKFVLFGDLHNSTDGLDQCNSQEELDAIGVLASLQCSLLSGRTSDDLNDPDYIPNLAMGYGDDSKALESSLKKKLGTNADYVGPKLRSTKINYPVKGILNQSQRTLN</sequence>
<evidence type="ECO:0000313" key="1">
    <source>
        <dbReference type="EMBL" id="KAJ7361780.1"/>
    </source>
</evidence>
<dbReference type="EMBL" id="MU827308">
    <property type="protein sequence ID" value="KAJ7361780.1"/>
    <property type="molecule type" value="Genomic_DNA"/>
</dbReference>
<protein>
    <submittedName>
        <fullName evidence="1">Uncharacterized protein</fullName>
    </submittedName>
</protein>
<evidence type="ECO:0000313" key="2">
    <source>
        <dbReference type="Proteomes" id="UP001163046"/>
    </source>
</evidence>
<comment type="caution">
    <text evidence="1">The sequence shown here is derived from an EMBL/GenBank/DDBJ whole genome shotgun (WGS) entry which is preliminary data.</text>
</comment>
<proteinExistence type="predicted"/>
<keyword evidence="2" id="KW-1185">Reference proteome</keyword>
<dbReference type="AlphaFoldDB" id="A0A9X0CKY5"/>